<name>A0A7W9EPQ8_9SPHN</name>
<accession>A0A7W9EPQ8</accession>
<proteinExistence type="predicted"/>
<comment type="caution">
    <text evidence="1">The sequence shown here is derived from an EMBL/GenBank/DDBJ whole genome shotgun (WGS) entry which is preliminary data.</text>
</comment>
<dbReference type="AlphaFoldDB" id="A0A7W9EPQ8"/>
<sequence>MRTRGLTWDHPRGYNALAAAAATRTDGELGWDKQPLEGFEAHPIADLCARYDLVVLDHPHVGEAVAAGCLQPLEDHFGADEIAALDAESIGPSLASYRYEGKHWALPLDAATQVMARRADLAGQAPRTWDDVLALSERCPVALSLAGPHSALSFQSIAAALGERCATDDPEIFVSAATGARALDIMAALAARSPASVRDLNPIGILAHMAAHDDVALCPLIYGYVNYAAPANASAKPLAFTDAPRGSPVGEPGSTLGGTGIGISVRCAMTPTLLAHLRWLMSDDAQRGFIPAHDGQPSRRAAWHDPAVNARWGNFYRNTAATLEAAYVRPRHDGAIAFQTEAAALIRDGLDAGTPHAALLDRLQAAYSRSRKP</sequence>
<keyword evidence="1" id="KW-0813">Transport</keyword>
<keyword evidence="1" id="KW-0762">Sugar transport</keyword>
<dbReference type="SUPFAM" id="SSF53850">
    <property type="entry name" value="Periplasmic binding protein-like II"/>
    <property type="match status" value="1"/>
</dbReference>
<dbReference type="InterPro" id="IPR006059">
    <property type="entry name" value="SBP"/>
</dbReference>
<dbReference type="EMBL" id="JACIJH010000002">
    <property type="protein sequence ID" value="MBB5705734.1"/>
    <property type="molecule type" value="Genomic_DNA"/>
</dbReference>
<organism evidence="1 2">
    <name type="scientific">Sphingopyxis panaciterrulae</name>
    <dbReference type="NCBI Taxonomy" id="462372"/>
    <lineage>
        <taxon>Bacteria</taxon>
        <taxon>Pseudomonadati</taxon>
        <taxon>Pseudomonadota</taxon>
        <taxon>Alphaproteobacteria</taxon>
        <taxon>Sphingomonadales</taxon>
        <taxon>Sphingomonadaceae</taxon>
        <taxon>Sphingopyxis</taxon>
    </lineage>
</organism>
<dbReference type="Pfam" id="PF13416">
    <property type="entry name" value="SBP_bac_8"/>
    <property type="match status" value="1"/>
</dbReference>
<reference evidence="1 2" key="1">
    <citation type="submission" date="2020-08" db="EMBL/GenBank/DDBJ databases">
        <title>Genomic Encyclopedia of Type Strains, Phase IV (KMG-IV): sequencing the most valuable type-strain genomes for metagenomic binning, comparative biology and taxonomic classification.</title>
        <authorList>
            <person name="Goeker M."/>
        </authorList>
    </citation>
    <scope>NUCLEOTIDE SEQUENCE [LARGE SCALE GENOMIC DNA]</scope>
    <source>
        <strain evidence="1 2">DSM 27163</strain>
    </source>
</reference>
<dbReference type="Proteomes" id="UP000537161">
    <property type="component" value="Unassembled WGS sequence"/>
</dbReference>
<keyword evidence="2" id="KW-1185">Reference proteome</keyword>
<protein>
    <submittedName>
        <fullName evidence="1">Multiple sugar transport system substrate-binding protein</fullName>
    </submittedName>
</protein>
<dbReference type="RefSeq" id="WP_184096053.1">
    <property type="nucleotide sequence ID" value="NZ_JACIJH010000002.1"/>
</dbReference>
<evidence type="ECO:0000313" key="2">
    <source>
        <dbReference type="Proteomes" id="UP000537161"/>
    </source>
</evidence>
<evidence type="ECO:0000313" key="1">
    <source>
        <dbReference type="EMBL" id="MBB5705734.1"/>
    </source>
</evidence>
<gene>
    <name evidence="1" type="ORF">FHR21_001067</name>
</gene>
<dbReference type="Gene3D" id="3.40.190.10">
    <property type="entry name" value="Periplasmic binding protein-like II"/>
    <property type="match status" value="2"/>
</dbReference>